<evidence type="ECO:0000313" key="2">
    <source>
        <dbReference type="Proteomes" id="UP000192276"/>
    </source>
</evidence>
<dbReference type="OrthoDB" id="1096291at2"/>
<dbReference type="PROSITE" id="PS51257">
    <property type="entry name" value="PROKAR_LIPOPROTEIN"/>
    <property type="match status" value="1"/>
</dbReference>
<gene>
    <name evidence="1" type="ORF">A4R26_22575</name>
</gene>
<dbReference type="Proteomes" id="UP000192276">
    <property type="component" value="Unassembled WGS sequence"/>
</dbReference>
<dbReference type="EMBL" id="LWBP01000187">
    <property type="protein sequence ID" value="OQP58753.1"/>
    <property type="molecule type" value="Genomic_DNA"/>
</dbReference>
<name>A0A1V9FK43_9BACT</name>
<accession>A0A1V9FK43</accession>
<dbReference type="STRING" id="550983.A4R26_22575"/>
<sequence>MKKVVYYLLMVALLVSCKKEMMQYEGMEGVYFAQQWGLPSYSSWPYRPFSYVELVKQPVSVTEYTANIKVMFTGAAKDYDRHFKVAINPDSTTAVENVHYAPLPESVLVPANALVAYVPLVVKRSPDLQTASKKIGLRLVANEDFGVAFPKWKAIPELGTGSLTPADTAFDNSIHTVFVHDFMVQPAVWRGSVNPTTNRDAGSWGGFTRKKIELMCKLFNLTYDDFGSTETMTGILVSLITQEMTRYLIGQFNAGTPVKEDDGRLMWVGSVPWTSTVGVPYP</sequence>
<dbReference type="AlphaFoldDB" id="A0A1V9FK43"/>
<dbReference type="InterPro" id="IPR032299">
    <property type="entry name" value="DUF4843"/>
</dbReference>
<dbReference type="Pfam" id="PF16132">
    <property type="entry name" value="DUF4843"/>
    <property type="match status" value="1"/>
</dbReference>
<reference evidence="2" key="1">
    <citation type="submission" date="2016-04" db="EMBL/GenBank/DDBJ databases">
        <authorList>
            <person name="Chen L."/>
            <person name="Zhuang W."/>
            <person name="Wang G."/>
        </authorList>
    </citation>
    <scope>NUCLEOTIDE SEQUENCE [LARGE SCALE GENOMIC DNA]</scope>
    <source>
        <strain evidence="2">208</strain>
    </source>
</reference>
<evidence type="ECO:0000313" key="1">
    <source>
        <dbReference type="EMBL" id="OQP58753.1"/>
    </source>
</evidence>
<dbReference type="RefSeq" id="WP_081165044.1">
    <property type="nucleotide sequence ID" value="NZ_LWBP01000187.1"/>
</dbReference>
<proteinExistence type="predicted"/>
<keyword evidence="2" id="KW-1185">Reference proteome</keyword>
<organism evidence="1 2">
    <name type="scientific">Niastella populi</name>
    <dbReference type="NCBI Taxonomy" id="550983"/>
    <lineage>
        <taxon>Bacteria</taxon>
        <taxon>Pseudomonadati</taxon>
        <taxon>Bacteroidota</taxon>
        <taxon>Chitinophagia</taxon>
        <taxon>Chitinophagales</taxon>
        <taxon>Chitinophagaceae</taxon>
        <taxon>Niastella</taxon>
    </lineage>
</organism>
<protein>
    <recommendedName>
        <fullName evidence="3">DUF4843 domain-containing protein</fullName>
    </recommendedName>
</protein>
<evidence type="ECO:0008006" key="3">
    <source>
        <dbReference type="Google" id="ProtNLM"/>
    </source>
</evidence>
<comment type="caution">
    <text evidence="1">The sequence shown here is derived from an EMBL/GenBank/DDBJ whole genome shotgun (WGS) entry which is preliminary data.</text>
</comment>